<evidence type="ECO:0000313" key="2">
    <source>
        <dbReference type="EMBL" id="XAE41994.1"/>
    </source>
</evidence>
<feature type="chain" id="PRO_5046960912" description="Lipoprotein SmpA/OmlA domain-containing protein" evidence="1">
    <location>
        <begin position="22"/>
        <end position="131"/>
    </location>
</feature>
<dbReference type="RefSeq" id="WP_342627811.1">
    <property type="nucleotide sequence ID" value="NZ_CP152276.1"/>
</dbReference>
<reference evidence="2 3" key="1">
    <citation type="submission" date="2024-04" db="EMBL/GenBank/DDBJ databases">
        <title>Complete genome sequence of Nguyenibacter vanlangesis HBCM-1154, a strain capable of nitrogen fixation, IAA production, and phosphorus solubilization isolated from sugarcane soil.</title>
        <authorList>
            <person name="MY HANH P."/>
        </authorList>
    </citation>
    <scope>NUCLEOTIDE SEQUENCE [LARGE SCALE GENOMIC DNA]</scope>
    <source>
        <strain evidence="2 3">HBCM 1154</strain>
    </source>
</reference>
<dbReference type="EMBL" id="CP152276">
    <property type="protein sequence ID" value="XAE41994.1"/>
    <property type="molecule type" value="Genomic_DNA"/>
</dbReference>
<dbReference type="Proteomes" id="UP001449795">
    <property type="component" value="Chromosome"/>
</dbReference>
<evidence type="ECO:0000313" key="3">
    <source>
        <dbReference type="Proteomes" id="UP001449795"/>
    </source>
</evidence>
<dbReference type="PROSITE" id="PS51257">
    <property type="entry name" value="PROKAR_LIPOPROTEIN"/>
    <property type="match status" value="1"/>
</dbReference>
<proteinExistence type="predicted"/>
<organism evidence="2 3">
    <name type="scientific">Nguyenibacter vanlangensis</name>
    <dbReference type="NCBI Taxonomy" id="1216886"/>
    <lineage>
        <taxon>Bacteria</taxon>
        <taxon>Pseudomonadati</taxon>
        <taxon>Pseudomonadota</taxon>
        <taxon>Alphaproteobacteria</taxon>
        <taxon>Acetobacterales</taxon>
        <taxon>Acetobacteraceae</taxon>
        <taxon>Nguyenibacter</taxon>
    </lineage>
</organism>
<keyword evidence="3" id="KW-1185">Reference proteome</keyword>
<name>A0ABZ3D320_9PROT</name>
<evidence type="ECO:0000256" key="1">
    <source>
        <dbReference type="SAM" id="SignalP"/>
    </source>
</evidence>
<feature type="signal peptide" evidence="1">
    <location>
        <begin position="1"/>
        <end position="21"/>
    </location>
</feature>
<accession>A0ABZ3D320</accession>
<protein>
    <recommendedName>
        <fullName evidence="4">Lipoprotein SmpA/OmlA domain-containing protein</fullName>
    </recommendedName>
</protein>
<sequence length="131" mass="13593">MKGFYTAKVALVLACTLAACSATDGSDALRNETTASINQKIVDGVTTKEQVRAAFGEPQETSVDGSGHETWKYSAGKFQGNVLGYIPVINGFAGGGTNSDTTLTLIFRGDRVASHSISQSKSTVGSGLLSK</sequence>
<evidence type="ECO:0008006" key="4">
    <source>
        <dbReference type="Google" id="ProtNLM"/>
    </source>
</evidence>
<keyword evidence="1" id="KW-0732">Signal</keyword>
<gene>
    <name evidence="2" type="ORF">AAC691_17210</name>
</gene>